<organism evidence="7 8">
    <name type="scientific">Granulicatella adiacens ATCC 49175</name>
    <dbReference type="NCBI Taxonomy" id="638301"/>
    <lineage>
        <taxon>Bacteria</taxon>
        <taxon>Bacillati</taxon>
        <taxon>Bacillota</taxon>
        <taxon>Bacilli</taxon>
        <taxon>Lactobacillales</taxon>
        <taxon>Carnobacteriaceae</taxon>
        <taxon>Granulicatella</taxon>
    </lineage>
</organism>
<name>C8NHG5_9LACT</name>
<evidence type="ECO:0000256" key="4">
    <source>
        <dbReference type="ARBA" id="ARBA00023136"/>
    </source>
</evidence>
<feature type="domain" description="Integral membrane bound transporter" evidence="6">
    <location>
        <begin position="3"/>
        <end position="114"/>
    </location>
</feature>
<dbReference type="AlphaFoldDB" id="C8NHG5"/>
<gene>
    <name evidence="7" type="ORF">HMPREF0444_1360</name>
</gene>
<keyword evidence="4 5" id="KW-0472">Membrane</keyword>
<evidence type="ECO:0000256" key="5">
    <source>
        <dbReference type="SAM" id="Phobius"/>
    </source>
</evidence>
<evidence type="ECO:0000313" key="7">
    <source>
        <dbReference type="EMBL" id="EEW37142.1"/>
    </source>
</evidence>
<dbReference type="InterPro" id="IPR049453">
    <property type="entry name" value="Memb_transporter_dom"/>
</dbReference>
<dbReference type="HOGENOM" id="CLU_093455_0_1_9"/>
<accession>C8NHG5</accession>
<evidence type="ECO:0000259" key="6">
    <source>
        <dbReference type="Pfam" id="PF13515"/>
    </source>
</evidence>
<sequence>MLAALSAIFSLRTDHEQTFKFALSRFVGNTTGGVVAILLFQLRAILPYQEYTDLLLAPIGIILIILFCNQFNKTGVINSCSTFLVIFFNVEAGQNTAYAIQRILDTLIGALIAIGVNHLLPNPHLKTEEKA</sequence>
<dbReference type="GO" id="GO:0016020">
    <property type="term" value="C:membrane"/>
    <property type="evidence" value="ECO:0007669"/>
    <property type="project" value="UniProtKB-SubCell"/>
</dbReference>
<keyword evidence="3 5" id="KW-1133">Transmembrane helix</keyword>
<comment type="caution">
    <text evidence="7">The sequence shown here is derived from an EMBL/GenBank/DDBJ whole genome shotgun (WGS) entry which is preliminary data.</text>
</comment>
<comment type="subcellular location">
    <subcellularLocation>
        <location evidence="1">Membrane</location>
        <topology evidence="1">Multi-pass membrane protein</topology>
    </subcellularLocation>
</comment>
<feature type="transmembrane region" description="Helical" evidence="5">
    <location>
        <begin position="54"/>
        <end position="72"/>
    </location>
</feature>
<dbReference type="EMBL" id="ACKZ01000020">
    <property type="protein sequence ID" value="EEW37142.1"/>
    <property type="molecule type" value="Genomic_DNA"/>
</dbReference>
<dbReference type="Pfam" id="PF13515">
    <property type="entry name" value="FUSC_2"/>
    <property type="match status" value="1"/>
</dbReference>
<reference evidence="7 8" key="1">
    <citation type="submission" date="2009-08" db="EMBL/GenBank/DDBJ databases">
        <authorList>
            <person name="Muzny D."/>
            <person name="Qin X."/>
            <person name="Deng J."/>
            <person name="Jiang H."/>
            <person name="Liu Y."/>
            <person name="Qu J."/>
            <person name="Song X.-Z."/>
            <person name="Zhang L."/>
            <person name="Thornton R."/>
            <person name="Coyle M."/>
            <person name="Francisco L."/>
            <person name="Jackson L."/>
            <person name="Javaid M."/>
            <person name="Korchina V."/>
            <person name="Kovar C."/>
            <person name="Mata R."/>
            <person name="Mathew T."/>
            <person name="Ngo R."/>
            <person name="Nguyen L."/>
            <person name="Nguyen N."/>
            <person name="Okwuonu G."/>
            <person name="Ongeri F."/>
            <person name="Pham C."/>
            <person name="Simmons D."/>
            <person name="Wilczek-Boney K."/>
            <person name="Hale W."/>
            <person name="Jakkamsetti A."/>
            <person name="Pham P."/>
            <person name="Ruth R."/>
            <person name="San Lucas F."/>
            <person name="Warren J."/>
            <person name="Zhang J."/>
            <person name="Zhao Z."/>
            <person name="Zhou C."/>
            <person name="Zhu D."/>
            <person name="Lee S."/>
            <person name="Bess C."/>
            <person name="Blankenburg K."/>
            <person name="Forbes L."/>
            <person name="Fu Q."/>
            <person name="Gubbala S."/>
            <person name="Hirani K."/>
            <person name="Jayaseelan J.C."/>
            <person name="Lara F."/>
            <person name="Munidasa M."/>
            <person name="Palculict T."/>
            <person name="Patil S."/>
            <person name="Pu L.-L."/>
            <person name="Saada N."/>
            <person name="Tang L."/>
            <person name="Weissenberger G."/>
            <person name="Zhu Y."/>
            <person name="Hemphill L."/>
            <person name="Shang Y."/>
            <person name="Youmans B."/>
            <person name="Ayvaz T."/>
            <person name="Ross M."/>
            <person name="Santibanez J."/>
            <person name="Aqrawi P."/>
            <person name="Gross S."/>
            <person name="Joshi V."/>
            <person name="Fowler G."/>
            <person name="Nazareth L."/>
            <person name="Reid J."/>
            <person name="Worley K."/>
            <person name="Petrosino J."/>
            <person name="Highlander S."/>
            <person name="Gibbs R."/>
        </authorList>
    </citation>
    <scope>NUCLEOTIDE SEQUENCE [LARGE SCALE GENOMIC DNA]</scope>
    <source>
        <strain evidence="7 8">ATCC 49175</strain>
    </source>
</reference>
<evidence type="ECO:0000256" key="3">
    <source>
        <dbReference type="ARBA" id="ARBA00022989"/>
    </source>
</evidence>
<dbReference type="eggNOG" id="COG4129">
    <property type="taxonomic scope" value="Bacteria"/>
</dbReference>
<protein>
    <recommendedName>
        <fullName evidence="6">Integral membrane bound transporter domain-containing protein</fullName>
    </recommendedName>
</protein>
<feature type="transmembrane region" description="Helical" evidence="5">
    <location>
        <begin position="23"/>
        <end position="42"/>
    </location>
</feature>
<keyword evidence="2 5" id="KW-0812">Transmembrane</keyword>
<dbReference type="STRING" id="638301.HMPREF0444_1360"/>
<dbReference type="Proteomes" id="UP000005926">
    <property type="component" value="Unassembled WGS sequence"/>
</dbReference>
<evidence type="ECO:0000256" key="2">
    <source>
        <dbReference type="ARBA" id="ARBA00022692"/>
    </source>
</evidence>
<evidence type="ECO:0000313" key="8">
    <source>
        <dbReference type="Proteomes" id="UP000005926"/>
    </source>
</evidence>
<proteinExistence type="predicted"/>
<evidence type="ECO:0000256" key="1">
    <source>
        <dbReference type="ARBA" id="ARBA00004141"/>
    </source>
</evidence>
<keyword evidence="8" id="KW-1185">Reference proteome</keyword>